<reference evidence="1" key="1">
    <citation type="journal article" date="2020" name="Nature">
        <title>Giant virus diversity and host interactions through global metagenomics.</title>
        <authorList>
            <person name="Schulz F."/>
            <person name="Roux S."/>
            <person name="Paez-Espino D."/>
            <person name="Jungbluth S."/>
            <person name="Walsh D.A."/>
            <person name="Denef V.J."/>
            <person name="McMahon K.D."/>
            <person name="Konstantinidis K.T."/>
            <person name="Eloe-Fadrosh E.A."/>
            <person name="Kyrpides N.C."/>
            <person name="Woyke T."/>
        </authorList>
    </citation>
    <scope>NUCLEOTIDE SEQUENCE</scope>
    <source>
        <strain evidence="1">GVMAG-M-3300023179-150</strain>
    </source>
</reference>
<evidence type="ECO:0000313" key="1">
    <source>
        <dbReference type="EMBL" id="QHT25135.1"/>
    </source>
</evidence>
<dbReference type="EMBL" id="MN739756">
    <property type="protein sequence ID" value="QHT25135.1"/>
    <property type="molecule type" value="Genomic_DNA"/>
</dbReference>
<proteinExistence type="predicted"/>
<organism evidence="1">
    <name type="scientific">viral metagenome</name>
    <dbReference type="NCBI Taxonomy" id="1070528"/>
    <lineage>
        <taxon>unclassified sequences</taxon>
        <taxon>metagenomes</taxon>
        <taxon>organismal metagenomes</taxon>
    </lineage>
</organism>
<name>A0A6C0ECP0_9ZZZZ</name>
<protein>
    <submittedName>
        <fullName evidence="1">Uncharacterized protein</fullName>
    </submittedName>
</protein>
<accession>A0A6C0ECP0</accession>
<sequence>MKIDKQNEDLIVLIEQEKLPFHKFDHTNSLKFYCYYISKIIAETYHKLKEFENINIVEAIITGSNMIHHIFWVLISYTFNLQPTVFLVDRAILLYIQFIVMSRNPEMHTDTCYLPTINDALIFTYRKSIGPISAINLDNNAQLEKIRESSYLIKMIIQHVFIFLISPNENKKRENRDFGDTHENLEKKYLHKSIDMIINFLTNIIYQVHQLAHGNDKYIYSLILYLFTNLTENNLIYHIYLCKLFLIQIYNSYQNNIQENIQEKCFTVMDIMKHNNNFVYTYNPNFPELELPTNLTKKFKEIWELH</sequence>
<dbReference type="AlphaFoldDB" id="A0A6C0ECP0"/>